<dbReference type="Proteomes" id="UP000038040">
    <property type="component" value="Unplaced"/>
</dbReference>
<dbReference type="GO" id="GO:0005886">
    <property type="term" value="C:plasma membrane"/>
    <property type="evidence" value="ECO:0007669"/>
    <property type="project" value="TreeGrafter"/>
</dbReference>
<dbReference type="PRINTS" id="PR00173">
    <property type="entry name" value="EDTRNSPORT"/>
</dbReference>
<dbReference type="Pfam" id="PF00375">
    <property type="entry name" value="SDF"/>
    <property type="match status" value="2"/>
</dbReference>
<dbReference type="PANTHER" id="PTHR11958:SF105">
    <property type="entry name" value="SODIUM-DEPENDENT EXCITATORY AMINO ACID TRANSPORTER GLT-4-RELATED"/>
    <property type="match status" value="1"/>
</dbReference>
<proteinExistence type="inferred from homology"/>
<feature type="transmembrane region" description="Helical" evidence="7">
    <location>
        <begin position="177"/>
        <end position="194"/>
    </location>
</feature>
<dbReference type="InterPro" id="IPR001991">
    <property type="entry name" value="Na-dicarboxylate_symporter"/>
</dbReference>
<feature type="transmembrane region" description="Helical" evidence="7">
    <location>
        <begin position="6"/>
        <end position="28"/>
    </location>
</feature>
<dbReference type="InterPro" id="IPR036458">
    <property type="entry name" value="Na:dicarbo_symporter_sf"/>
</dbReference>
<evidence type="ECO:0000256" key="5">
    <source>
        <dbReference type="ARBA" id="ARBA00022989"/>
    </source>
</evidence>
<keyword evidence="7" id="KW-0769">Symport</keyword>
<dbReference type="Proteomes" id="UP000274756">
    <property type="component" value="Unassembled WGS sequence"/>
</dbReference>
<gene>
    <name evidence="8" type="ORF">DME_LOCUS9261</name>
</gene>
<feature type="transmembrane region" description="Helical" evidence="7">
    <location>
        <begin position="215"/>
        <end position="236"/>
    </location>
</feature>
<evidence type="ECO:0000256" key="2">
    <source>
        <dbReference type="ARBA" id="ARBA00006148"/>
    </source>
</evidence>
<dbReference type="PANTHER" id="PTHR11958">
    <property type="entry name" value="SODIUM/DICARBOXYLATE SYMPORTER-RELATED"/>
    <property type="match status" value="1"/>
</dbReference>
<reference evidence="8 10" key="2">
    <citation type="submission" date="2018-11" db="EMBL/GenBank/DDBJ databases">
        <authorList>
            <consortium name="Pathogen Informatics"/>
        </authorList>
    </citation>
    <scope>NUCLEOTIDE SEQUENCE [LARGE SCALE GENOMIC DNA]</scope>
</reference>
<dbReference type="GO" id="GO:0015501">
    <property type="term" value="F:glutamate:sodium symporter activity"/>
    <property type="evidence" value="ECO:0007669"/>
    <property type="project" value="TreeGrafter"/>
</dbReference>
<evidence type="ECO:0000313" key="11">
    <source>
        <dbReference type="WBParaSite" id="DME_0000552001-mRNA-1"/>
    </source>
</evidence>
<keyword evidence="3 7" id="KW-0813">Transport</keyword>
<evidence type="ECO:0000313" key="8">
    <source>
        <dbReference type="EMBL" id="VDN59288.1"/>
    </source>
</evidence>
<dbReference type="EMBL" id="UYYG01001179">
    <property type="protein sequence ID" value="VDN59288.1"/>
    <property type="molecule type" value="Genomic_DNA"/>
</dbReference>
<dbReference type="AlphaFoldDB" id="A0A0N4UDU5"/>
<keyword evidence="5 7" id="KW-1133">Transmembrane helix</keyword>
<dbReference type="Gene3D" id="1.10.3860.10">
    <property type="entry name" value="Sodium:dicarboxylate symporter"/>
    <property type="match status" value="2"/>
</dbReference>
<dbReference type="SUPFAM" id="SSF118215">
    <property type="entry name" value="Proton glutamate symport protein"/>
    <property type="match status" value="1"/>
</dbReference>
<keyword evidence="10" id="KW-1185">Reference proteome</keyword>
<dbReference type="InterPro" id="IPR050746">
    <property type="entry name" value="DAACS"/>
</dbReference>
<keyword evidence="6 7" id="KW-0472">Membrane</keyword>
<keyword evidence="4 7" id="KW-0812">Transmembrane</keyword>
<reference evidence="11" key="1">
    <citation type="submission" date="2017-02" db="UniProtKB">
        <authorList>
            <consortium name="WormBaseParasite"/>
        </authorList>
    </citation>
    <scope>IDENTIFICATION</scope>
</reference>
<evidence type="ECO:0000256" key="1">
    <source>
        <dbReference type="ARBA" id="ARBA00004141"/>
    </source>
</evidence>
<comment type="subcellular location">
    <subcellularLocation>
        <location evidence="1 7">Membrane</location>
        <topology evidence="1 7">Multi-pass membrane protein</topology>
    </subcellularLocation>
</comment>
<feature type="transmembrane region" description="Helical" evidence="7">
    <location>
        <begin position="398"/>
        <end position="424"/>
    </location>
</feature>
<evidence type="ECO:0000256" key="7">
    <source>
        <dbReference type="RuleBase" id="RU361216"/>
    </source>
</evidence>
<sequence>MTRCLPENILLTLTVCGVISGITLGVCLRDPRVIWTKRQLSYLRSSLSSLDPSTAGRMGSIALIYYFTTTMIAITIGIILVVSIKPGKWMITDIEELVGTSNTIPCVSSAVDTMLDLVKGMFPENLMEATFRSEKICLKFMNGSIHVNSFEATKLTEEERNKYQATPEIVRTDGMNILGLVVFAVSVGIVLARIGEEGAPLKAFFKSFETVCMRLISFVIWLSPVGITFLIAAQIVGMKNPGMEVQRLMGYMICVLVGLSIHGLIVLPTLMIVIARRNPIKYVYGMAQALLTALATSSSSATLPLSIKCVEENNGVDPRVARFVLPLGATMYFVHFLKNYSLILLNESILAEYIAALQNRNMDGTALYEAVAAIYISQCVGQDLSIGSIIIVSLTATLASIGIVTMIMVLIAIGLPSNLFVLIFPVDFFLDRIRTTVNVYGDSIGAAVVGKICEKYLPNRDGEIASTGYHMLSQTATDPVKRRNFCENHEL</sequence>
<feature type="transmembrane region" description="Helical" evidence="7">
    <location>
        <begin position="63"/>
        <end position="84"/>
    </location>
</feature>
<dbReference type="GO" id="GO:0015175">
    <property type="term" value="F:neutral L-amino acid transmembrane transporter activity"/>
    <property type="evidence" value="ECO:0007669"/>
    <property type="project" value="TreeGrafter"/>
</dbReference>
<evidence type="ECO:0000256" key="4">
    <source>
        <dbReference type="ARBA" id="ARBA00022692"/>
    </source>
</evidence>
<organism evidence="9 11">
    <name type="scientific">Dracunculus medinensis</name>
    <name type="common">Guinea worm</name>
    <dbReference type="NCBI Taxonomy" id="318479"/>
    <lineage>
        <taxon>Eukaryota</taxon>
        <taxon>Metazoa</taxon>
        <taxon>Ecdysozoa</taxon>
        <taxon>Nematoda</taxon>
        <taxon>Chromadorea</taxon>
        <taxon>Rhabditida</taxon>
        <taxon>Spirurina</taxon>
        <taxon>Dracunculoidea</taxon>
        <taxon>Dracunculidae</taxon>
        <taxon>Dracunculus</taxon>
    </lineage>
</organism>
<accession>A0A0N4UDU5</accession>
<dbReference type="OrthoDB" id="5877963at2759"/>
<dbReference type="GO" id="GO:0005313">
    <property type="term" value="F:L-glutamate transmembrane transporter activity"/>
    <property type="evidence" value="ECO:0007669"/>
    <property type="project" value="TreeGrafter"/>
</dbReference>
<dbReference type="STRING" id="318479.A0A0N4UDU5"/>
<evidence type="ECO:0000256" key="3">
    <source>
        <dbReference type="ARBA" id="ARBA00022448"/>
    </source>
</evidence>
<name>A0A0N4UDU5_DRAME</name>
<comment type="similarity">
    <text evidence="2 7">Belongs to the dicarboxylate/amino acid:cation symporter (DAACS) (TC 2.A.23) family.</text>
</comment>
<evidence type="ECO:0000313" key="10">
    <source>
        <dbReference type="Proteomes" id="UP000274756"/>
    </source>
</evidence>
<feature type="transmembrane region" description="Helical" evidence="7">
    <location>
        <begin position="248"/>
        <end position="275"/>
    </location>
</feature>
<dbReference type="WBParaSite" id="DME_0000552001-mRNA-1">
    <property type="protein sequence ID" value="DME_0000552001-mRNA-1"/>
    <property type="gene ID" value="DME_0000552001"/>
</dbReference>
<protein>
    <recommendedName>
        <fullName evidence="7">Amino acid transporter</fullName>
    </recommendedName>
</protein>
<evidence type="ECO:0000256" key="6">
    <source>
        <dbReference type="ARBA" id="ARBA00023136"/>
    </source>
</evidence>
<evidence type="ECO:0000313" key="9">
    <source>
        <dbReference type="Proteomes" id="UP000038040"/>
    </source>
</evidence>